<protein>
    <recommendedName>
        <fullName evidence="4">PEGA domain-containing protein</fullName>
    </recommendedName>
</protein>
<proteinExistence type="predicted"/>
<feature type="region of interest" description="Disordered" evidence="1">
    <location>
        <begin position="471"/>
        <end position="539"/>
    </location>
</feature>
<evidence type="ECO:0000313" key="3">
    <source>
        <dbReference type="Proteomes" id="UP001204151"/>
    </source>
</evidence>
<keyword evidence="3" id="KW-1185">Reference proteome</keyword>
<accession>A0ABT1ZX34</accession>
<name>A0ABT1ZX34_9BURK</name>
<reference evidence="2 3" key="1">
    <citation type="submission" date="2022-08" db="EMBL/GenBank/DDBJ databases">
        <title>Reclassification of Massilia species as members of the genera Telluria, Duganella, Pseudoduganella, Mokoshia gen. nov. and Zemynaea gen. nov. using orthogonal and non-orthogonal genome-based approaches.</title>
        <authorList>
            <person name="Bowman J.P."/>
        </authorList>
    </citation>
    <scope>NUCLEOTIDE SEQUENCE [LARGE SCALE GENOMIC DNA]</scope>
    <source>
        <strain evidence="2 3">JCM 31316</strain>
    </source>
</reference>
<dbReference type="RefSeq" id="WP_258819051.1">
    <property type="nucleotide sequence ID" value="NZ_JANUGW010000022.1"/>
</dbReference>
<feature type="compositionally biased region" description="Low complexity" evidence="1">
    <location>
        <begin position="526"/>
        <end position="539"/>
    </location>
</feature>
<evidence type="ECO:0000313" key="2">
    <source>
        <dbReference type="EMBL" id="MCS0584493.1"/>
    </source>
</evidence>
<feature type="compositionally biased region" description="Low complexity" evidence="1">
    <location>
        <begin position="480"/>
        <end position="495"/>
    </location>
</feature>
<dbReference type="Proteomes" id="UP001204151">
    <property type="component" value="Unassembled WGS sequence"/>
</dbReference>
<sequence length="623" mass="64548">MTSPPTIGPEPQHLEGRSVRDIVEYSPEQVNEAWCRKIFRKTLQSLELQYAMHMPHRVITPDTIVFHDNGEPLLIPSDDGPADGREADDLNALARVVHYAITRELAPAGPLAGRVEGYSDSLVNAVDRCMDPDPAHRPRTIDELREVLGIVPLGRSAGAATHPAFPDDPLAPWPADVGAQDAASGLAADRVPDVASTHARDVAAEVAHDRARDTAPDPASDRARAVAAELLHDRAHGAAPDLAGDLPHDIAAEHTHDRTLDAATNSAADLSRDLAAGHAHDRALDTATGLAAGLSRDLAAAHAHDRALEAATDSAADLSRDLATEHAHDRALDAAIGPAAGLSHDIAAEHTRDRALDTATGLAADLSRHDAVEHAHEPSLDAASDGTPATAAMPPPEPAPSVVPISASPPSVPGVDPTADQPRRRGTLTNRQRWAIAAGAAIVVALGAVLFADMRDSGSFDHIVLTLPQQGDGTHAGQDAASAPPAAGATPASGAAGNGTVGTTVSSAGQAAPGVAPGTFITDDTPSAAAQHPAPAANAAATPLPGVVVTPNGNLYKLHIQPWGVVYVDGVDRGVSPPVKRLELTPGRHEIRVTNPNFHDRVLEVDTASGDGRIHVDFNEAPR</sequence>
<comment type="caution">
    <text evidence="2">The sequence shown here is derived from an EMBL/GenBank/DDBJ whole genome shotgun (WGS) entry which is preliminary data.</text>
</comment>
<feature type="compositionally biased region" description="Low complexity" evidence="1">
    <location>
        <begin position="402"/>
        <end position="415"/>
    </location>
</feature>
<evidence type="ECO:0000256" key="1">
    <source>
        <dbReference type="SAM" id="MobiDB-lite"/>
    </source>
</evidence>
<dbReference type="EMBL" id="JANUGW010000022">
    <property type="protein sequence ID" value="MCS0584493.1"/>
    <property type="molecule type" value="Genomic_DNA"/>
</dbReference>
<dbReference type="SUPFAM" id="SSF56112">
    <property type="entry name" value="Protein kinase-like (PK-like)"/>
    <property type="match status" value="1"/>
</dbReference>
<dbReference type="InterPro" id="IPR011009">
    <property type="entry name" value="Kinase-like_dom_sf"/>
</dbReference>
<evidence type="ECO:0008006" key="4">
    <source>
        <dbReference type="Google" id="ProtNLM"/>
    </source>
</evidence>
<gene>
    <name evidence="2" type="ORF">NX784_23145</name>
</gene>
<organism evidence="2 3">
    <name type="scientific">Massilia pinisoli</name>
    <dbReference type="NCBI Taxonomy" id="1772194"/>
    <lineage>
        <taxon>Bacteria</taxon>
        <taxon>Pseudomonadati</taxon>
        <taxon>Pseudomonadota</taxon>
        <taxon>Betaproteobacteria</taxon>
        <taxon>Burkholderiales</taxon>
        <taxon>Oxalobacteraceae</taxon>
        <taxon>Telluria group</taxon>
        <taxon>Massilia</taxon>
    </lineage>
</organism>
<feature type="region of interest" description="Disordered" evidence="1">
    <location>
        <begin position="371"/>
        <end position="426"/>
    </location>
</feature>